<accession>A0A101MPH0</accession>
<dbReference type="Proteomes" id="UP000055045">
    <property type="component" value="Unassembled WGS sequence"/>
</dbReference>
<sequence length="80" mass="9146">MRLYLILFYHDVRSTTRQKAPNRLATIKDAKNARIDLISNSGNALMLCKHERPRVANSNSRTDKTPYTTPTMLKSHALFA</sequence>
<gene>
    <name evidence="1" type="ORF">ACN42_g2765</name>
</gene>
<comment type="caution">
    <text evidence="1">The sequence shown here is derived from an EMBL/GenBank/DDBJ whole genome shotgun (WGS) entry which is preliminary data.</text>
</comment>
<name>A0A101MPH0_PENFR</name>
<evidence type="ECO:0000313" key="2">
    <source>
        <dbReference type="Proteomes" id="UP000055045"/>
    </source>
</evidence>
<proteinExistence type="predicted"/>
<dbReference type="EMBL" id="LLXE01000051">
    <property type="protein sequence ID" value="KUM64318.1"/>
    <property type="molecule type" value="Genomic_DNA"/>
</dbReference>
<keyword evidence="2" id="KW-1185">Reference proteome</keyword>
<protein>
    <submittedName>
        <fullName evidence="1">Uncharacterized protein</fullName>
    </submittedName>
</protein>
<reference evidence="1 2" key="1">
    <citation type="submission" date="2015-10" db="EMBL/GenBank/DDBJ databases">
        <title>Genome sequencing of Penicillium freii.</title>
        <authorList>
            <person name="Nguyen H.D."/>
            <person name="Visagie C.M."/>
            <person name="Seifert K.A."/>
        </authorList>
    </citation>
    <scope>NUCLEOTIDE SEQUENCE [LARGE SCALE GENOMIC DNA]</scope>
    <source>
        <strain evidence="1 2">DAOM 242723</strain>
    </source>
</reference>
<evidence type="ECO:0000313" key="1">
    <source>
        <dbReference type="EMBL" id="KUM64318.1"/>
    </source>
</evidence>
<organism evidence="1 2">
    <name type="scientific">Penicillium freii</name>
    <dbReference type="NCBI Taxonomy" id="48697"/>
    <lineage>
        <taxon>Eukaryota</taxon>
        <taxon>Fungi</taxon>
        <taxon>Dikarya</taxon>
        <taxon>Ascomycota</taxon>
        <taxon>Pezizomycotina</taxon>
        <taxon>Eurotiomycetes</taxon>
        <taxon>Eurotiomycetidae</taxon>
        <taxon>Eurotiales</taxon>
        <taxon>Aspergillaceae</taxon>
        <taxon>Penicillium</taxon>
    </lineage>
</organism>
<dbReference type="AlphaFoldDB" id="A0A101MPH0"/>